<proteinExistence type="predicted"/>
<comment type="caution">
    <text evidence="2">The sequence shown here is derived from an EMBL/GenBank/DDBJ whole genome shotgun (WGS) entry which is preliminary data.</text>
</comment>
<reference evidence="2 3" key="1">
    <citation type="submission" date="2019-03" db="EMBL/GenBank/DDBJ databases">
        <title>First draft genome of Liparis tanakae, snailfish: a comprehensive survey of snailfish specific genes.</title>
        <authorList>
            <person name="Kim W."/>
            <person name="Song I."/>
            <person name="Jeong J.-H."/>
            <person name="Kim D."/>
            <person name="Kim S."/>
            <person name="Ryu S."/>
            <person name="Song J.Y."/>
            <person name="Lee S.K."/>
        </authorList>
    </citation>
    <scope>NUCLEOTIDE SEQUENCE [LARGE SCALE GENOMIC DNA]</scope>
    <source>
        <tissue evidence="2">Muscle</tissue>
    </source>
</reference>
<gene>
    <name evidence="2" type="ORF">EYF80_063627</name>
</gene>
<organism evidence="2 3">
    <name type="scientific">Liparis tanakae</name>
    <name type="common">Tanaka's snailfish</name>
    <dbReference type="NCBI Taxonomy" id="230148"/>
    <lineage>
        <taxon>Eukaryota</taxon>
        <taxon>Metazoa</taxon>
        <taxon>Chordata</taxon>
        <taxon>Craniata</taxon>
        <taxon>Vertebrata</taxon>
        <taxon>Euteleostomi</taxon>
        <taxon>Actinopterygii</taxon>
        <taxon>Neopterygii</taxon>
        <taxon>Teleostei</taxon>
        <taxon>Neoteleostei</taxon>
        <taxon>Acanthomorphata</taxon>
        <taxon>Eupercaria</taxon>
        <taxon>Perciformes</taxon>
        <taxon>Cottioidei</taxon>
        <taxon>Cottales</taxon>
        <taxon>Liparidae</taxon>
        <taxon>Liparis</taxon>
    </lineage>
</organism>
<feature type="signal peptide" evidence="1">
    <location>
        <begin position="1"/>
        <end position="23"/>
    </location>
</feature>
<dbReference type="EMBL" id="SRLO01010682">
    <property type="protein sequence ID" value="TNN26237.1"/>
    <property type="molecule type" value="Genomic_DNA"/>
</dbReference>
<evidence type="ECO:0000256" key="1">
    <source>
        <dbReference type="SAM" id="SignalP"/>
    </source>
</evidence>
<sequence>MASPTLRLFPVTVVTVLVALVSSSGDNEWDFNPGKMSYTHKEWNGDG</sequence>
<keyword evidence="1" id="KW-0732">Signal</keyword>
<dbReference type="Proteomes" id="UP000314294">
    <property type="component" value="Unassembled WGS sequence"/>
</dbReference>
<dbReference type="AlphaFoldDB" id="A0A4Z2EBH5"/>
<keyword evidence="3" id="KW-1185">Reference proteome</keyword>
<protein>
    <submittedName>
        <fullName evidence="2">Uncharacterized protein</fullName>
    </submittedName>
</protein>
<evidence type="ECO:0000313" key="2">
    <source>
        <dbReference type="EMBL" id="TNN26237.1"/>
    </source>
</evidence>
<accession>A0A4Z2EBH5</accession>
<evidence type="ECO:0000313" key="3">
    <source>
        <dbReference type="Proteomes" id="UP000314294"/>
    </source>
</evidence>
<feature type="chain" id="PRO_5021304391" evidence="1">
    <location>
        <begin position="24"/>
        <end position="47"/>
    </location>
</feature>
<name>A0A4Z2EBH5_9TELE</name>